<proteinExistence type="predicted"/>
<dbReference type="EMBL" id="JAEACU010000007">
    <property type="protein sequence ID" value="KAH7522705.1"/>
    <property type="molecule type" value="Genomic_DNA"/>
</dbReference>
<evidence type="ECO:0000313" key="4">
    <source>
        <dbReference type="EMBL" id="KAH7522705.1"/>
    </source>
</evidence>
<dbReference type="PANTHER" id="PTHR32444:SF247">
    <property type="entry name" value="OS01G0958200 PROTEIN"/>
    <property type="match status" value="1"/>
</dbReference>
<evidence type="ECO:0000259" key="3">
    <source>
        <dbReference type="Pfam" id="PF23247"/>
    </source>
</evidence>
<keyword evidence="2" id="KW-1133">Transmembrane helix</keyword>
<dbReference type="AlphaFoldDB" id="A0A978V5S2"/>
<evidence type="ECO:0000256" key="2">
    <source>
        <dbReference type="SAM" id="Phobius"/>
    </source>
</evidence>
<sequence length="344" mass="38640">MKHVVCCSCNLPLIQNLVSLNLMALCELRALIGREICRACASASSSKLLLQTPMFSSLQHFEISFCSEMKSLFMPELLPNFKNLVKLKVEGCENMVEIIGQSSDEDEDEDDNKEIQEANRPSYPSRPEGVVFFGMKPGWDLKIGLDWRLISWTNPDDLLRETTSGVTVIISNLSFKNSCKPNQWLYQASLCLESRDSKLGSICINAMSGGGGGCAMWFGDLIDIRAFQDGGQDLYVRMHASELGTNGKREVKIVVEVLAVIFVVCGMFLLAHYIYKVGARKGLEGMKLGWDFRTGLERRFVSWKSPDDPSPGDFAWGITLHNYPKSETWKGYNQVLSGWTMEWN</sequence>
<keyword evidence="2" id="KW-0812">Transmembrane</keyword>
<feature type="transmembrane region" description="Helical" evidence="2">
    <location>
        <begin position="253"/>
        <end position="275"/>
    </location>
</feature>
<reference evidence="4" key="1">
    <citation type="journal article" date="2021" name="Front. Plant Sci.">
        <title>Chromosome-Scale Genome Assembly for Chinese Sour Jujube and Insights Into Its Genome Evolution and Domestication Signature.</title>
        <authorList>
            <person name="Shen L.-Y."/>
            <person name="Luo H."/>
            <person name="Wang X.-L."/>
            <person name="Wang X.-M."/>
            <person name="Qiu X.-J."/>
            <person name="Liu H."/>
            <person name="Zhou S.-S."/>
            <person name="Jia K.-H."/>
            <person name="Nie S."/>
            <person name="Bao Y.-T."/>
            <person name="Zhang R.-G."/>
            <person name="Yun Q.-Z."/>
            <person name="Chai Y.-H."/>
            <person name="Lu J.-Y."/>
            <person name="Li Y."/>
            <person name="Zhao S.-W."/>
            <person name="Mao J.-F."/>
            <person name="Jia S.-G."/>
            <person name="Mao Y.-M."/>
        </authorList>
    </citation>
    <scope>NUCLEOTIDE SEQUENCE</scope>
    <source>
        <strain evidence="4">AT0</strain>
        <tissue evidence="4">Leaf</tissue>
    </source>
</reference>
<evidence type="ECO:0000256" key="1">
    <source>
        <dbReference type="SAM" id="MobiDB-lite"/>
    </source>
</evidence>
<evidence type="ECO:0000313" key="5">
    <source>
        <dbReference type="Proteomes" id="UP000813462"/>
    </source>
</evidence>
<feature type="compositionally biased region" description="Acidic residues" evidence="1">
    <location>
        <begin position="103"/>
        <end position="112"/>
    </location>
</feature>
<keyword evidence="2" id="KW-0472">Membrane</keyword>
<dbReference type="InterPro" id="IPR057135">
    <property type="entry name" value="At4g27190-like_LRR"/>
</dbReference>
<organism evidence="4 5">
    <name type="scientific">Ziziphus jujuba var. spinosa</name>
    <dbReference type="NCBI Taxonomy" id="714518"/>
    <lineage>
        <taxon>Eukaryota</taxon>
        <taxon>Viridiplantae</taxon>
        <taxon>Streptophyta</taxon>
        <taxon>Embryophyta</taxon>
        <taxon>Tracheophyta</taxon>
        <taxon>Spermatophyta</taxon>
        <taxon>Magnoliopsida</taxon>
        <taxon>eudicotyledons</taxon>
        <taxon>Gunneridae</taxon>
        <taxon>Pentapetalae</taxon>
        <taxon>rosids</taxon>
        <taxon>fabids</taxon>
        <taxon>Rosales</taxon>
        <taxon>Rhamnaceae</taxon>
        <taxon>Paliureae</taxon>
        <taxon>Ziziphus</taxon>
    </lineage>
</organism>
<dbReference type="Proteomes" id="UP000813462">
    <property type="component" value="Unassembled WGS sequence"/>
</dbReference>
<accession>A0A978V5S2</accession>
<gene>
    <name evidence="4" type="ORF">FEM48_Zijuj07G0166900</name>
</gene>
<dbReference type="Pfam" id="PF23247">
    <property type="entry name" value="LRR_RPS2"/>
    <property type="match status" value="1"/>
</dbReference>
<protein>
    <recommendedName>
        <fullName evidence="3">Disease resistance protein At4g27190-like leucine-rich repeats domain-containing protein</fullName>
    </recommendedName>
</protein>
<feature type="domain" description="Disease resistance protein At4g27190-like leucine-rich repeats" evidence="3">
    <location>
        <begin position="46"/>
        <end position="112"/>
    </location>
</feature>
<feature type="region of interest" description="Disordered" evidence="1">
    <location>
        <begin position="100"/>
        <end position="124"/>
    </location>
</feature>
<dbReference type="PANTHER" id="PTHR32444">
    <property type="entry name" value="BULB-TYPE LECTIN DOMAIN-CONTAINING PROTEIN"/>
    <property type="match status" value="1"/>
</dbReference>
<comment type="caution">
    <text evidence="4">The sequence shown here is derived from an EMBL/GenBank/DDBJ whole genome shotgun (WGS) entry which is preliminary data.</text>
</comment>
<name>A0A978V5S2_ZIZJJ</name>